<dbReference type="RefSeq" id="WP_231608814.1">
    <property type="nucleotide sequence ID" value="NZ_AP022572.1"/>
</dbReference>
<dbReference type="Gene3D" id="1.10.287.850">
    <property type="entry name" value="HP0062-like domain"/>
    <property type="match status" value="1"/>
</dbReference>
<dbReference type="EMBL" id="AP022572">
    <property type="protein sequence ID" value="BBX55588.1"/>
    <property type="molecule type" value="Genomic_DNA"/>
</dbReference>
<keyword evidence="3" id="KW-1185">Reference proteome</keyword>
<evidence type="ECO:0000313" key="2">
    <source>
        <dbReference type="EMBL" id="BBX55588.1"/>
    </source>
</evidence>
<name>A0A7I7L799_9MYCO</name>
<dbReference type="SUPFAM" id="SSF140459">
    <property type="entry name" value="PE/PPE dimer-like"/>
    <property type="match status" value="1"/>
</dbReference>
<sequence>MSFVNVAPQQLSAAAAEVAGIGSAVSAASRAAAAPTMGLLAAGADEVSVGIAALFTDHAQQYEVVLEEFLDGLQGGFGRTLDAAAKAYASAEAASAAALGRVWDATAGPTAVLSGAYEAAATAAKAGEGPVGVVQAVIGAESDALLVQPAHTLSQAWITSPLGQVVDPVINAPFEAAIGRDLIGNGAPGGGRSQRRRGLGGWLAVR</sequence>
<dbReference type="InterPro" id="IPR038332">
    <property type="entry name" value="PPE_sf"/>
</dbReference>
<gene>
    <name evidence="2" type="ORF">MSHO_09330</name>
</gene>
<protein>
    <recommendedName>
        <fullName evidence="1">PE domain-containing protein</fullName>
    </recommendedName>
</protein>
<evidence type="ECO:0000259" key="1">
    <source>
        <dbReference type="Pfam" id="PF00934"/>
    </source>
</evidence>
<reference evidence="2 3" key="1">
    <citation type="journal article" date="2019" name="Emerg. Microbes Infect.">
        <title>Comprehensive subspecies identification of 175 nontuberculous mycobacteria species based on 7547 genomic profiles.</title>
        <authorList>
            <person name="Matsumoto Y."/>
            <person name="Kinjo T."/>
            <person name="Motooka D."/>
            <person name="Nabeya D."/>
            <person name="Jung N."/>
            <person name="Uechi K."/>
            <person name="Horii T."/>
            <person name="Iida T."/>
            <person name="Fujita J."/>
            <person name="Nakamura S."/>
        </authorList>
    </citation>
    <scope>NUCLEOTIDE SEQUENCE [LARGE SCALE GENOMIC DNA]</scope>
    <source>
        <strain evidence="2 3">JCM 12657</strain>
    </source>
</reference>
<feature type="domain" description="PE" evidence="1">
    <location>
        <begin position="4"/>
        <end position="94"/>
    </location>
</feature>
<evidence type="ECO:0000313" key="3">
    <source>
        <dbReference type="Proteomes" id="UP000467164"/>
    </source>
</evidence>
<dbReference type="InterPro" id="IPR000084">
    <property type="entry name" value="PE-PGRS_N"/>
</dbReference>
<dbReference type="KEGG" id="msho:MSHO_09330"/>
<dbReference type="AlphaFoldDB" id="A0A7I7L799"/>
<proteinExistence type="predicted"/>
<dbReference type="Proteomes" id="UP000467164">
    <property type="component" value="Chromosome"/>
</dbReference>
<accession>A0A7I7L799</accession>
<dbReference type="Pfam" id="PF00934">
    <property type="entry name" value="PE"/>
    <property type="match status" value="1"/>
</dbReference>
<organism evidence="2 3">
    <name type="scientific">Mycobacterium shottsii</name>
    <dbReference type="NCBI Taxonomy" id="133549"/>
    <lineage>
        <taxon>Bacteria</taxon>
        <taxon>Bacillati</taxon>
        <taxon>Actinomycetota</taxon>
        <taxon>Actinomycetes</taxon>
        <taxon>Mycobacteriales</taxon>
        <taxon>Mycobacteriaceae</taxon>
        <taxon>Mycobacterium</taxon>
        <taxon>Mycobacterium ulcerans group</taxon>
    </lineage>
</organism>